<feature type="transmembrane region" description="Helical" evidence="9">
    <location>
        <begin position="553"/>
        <end position="574"/>
    </location>
</feature>
<keyword evidence="2" id="KW-0813">Transport</keyword>
<dbReference type="PANTHER" id="PTHR11795:SF442">
    <property type="entry name" value="ABC TRANSPORTER ATP-BINDING PROTEIN"/>
    <property type="match status" value="1"/>
</dbReference>
<feature type="transmembrane region" description="Helical" evidence="9">
    <location>
        <begin position="148"/>
        <end position="168"/>
    </location>
</feature>
<proteinExistence type="inferred from homology"/>
<accession>A0A6M1LT68</accession>
<comment type="similarity">
    <text evidence="8">Belongs to the binding-protein-dependent transport system permease family. LivHM subfamily.</text>
</comment>
<name>A0A6M1LT68_9PROT</name>
<keyword evidence="5" id="KW-0029">Amino-acid transport</keyword>
<evidence type="ECO:0000256" key="7">
    <source>
        <dbReference type="ARBA" id="ARBA00023136"/>
    </source>
</evidence>
<dbReference type="Pfam" id="PF02653">
    <property type="entry name" value="BPD_transp_2"/>
    <property type="match status" value="2"/>
</dbReference>
<comment type="subcellular location">
    <subcellularLocation>
        <location evidence="1">Cell membrane</location>
        <topology evidence="1">Multi-pass membrane protein</topology>
    </subcellularLocation>
</comment>
<feature type="transmembrane region" description="Helical" evidence="9">
    <location>
        <begin position="586"/>
        <end position="613"/>
    </location>
</feature>
<evidence type="ECO:0000256" key="3">
    <source>
        <dbReference type="ARBA" id="ARBA00022475"/>
    </source>
</evidence>
<feature type="transmembrane region" description="Helical" evidence="9">
    <location>
        <begin position="346"/>
        <end position="375"/>
    </location>
</feature>
<sequence>MDVGFIVVQSLSGLASASALFIIASGLTLVFGVTRIVNFAHGSFYMLGAYIAVTVVPWLLEIDRSPTLFFTGVLISAIAVGVLGVLMELLLLRRLYKVPELFQLLATFGVVLMVQDAVLKIWGPVDIPGPRAPGLRHGVEILGQRFPAYELFLIVIGPAVLGLLWLLMHRTRFGILIRAATRDREMVGALGVNQAMLFTGTLFLGAALAGLGGALQIPRVSASSQMDLSIITEAFVVTVIGGMGSVPGAFLAAVLIGQLQAFGVLVFPKITLVLVFLLMAAVLVVKPWGLLGRPEAAAGRAALPEGILAVRGFGRVEKLIAGLAIAAMLAVPVFGDAYTVKVATEVLIFALAAFSLNFLVGNGGIVSFGHAAYFGLGAYAAGLLVTKGGLPMEPALLAAPIAGGLFAALFGFFVVRLSGIYLAMLTLAFAQIAYAVCFQWVEVTGGDNGVVGVWPSAWAASRQVYHYVVAACAILAIIALRRVVYAPFGATLRAARDSEQRADAIGIDVRTHRWLAFTLAGGAAGLAGGLYAFSKGSIDPTLLAIPLSVDFLAMILLGGIQTVMGAVAGAAAFHTIKDIFMPLTDFWRFLLGASIIALVLVFPRGLAGAFAGWRA</sequence>
<feature type="transmembrane region" description="Helical" evidence="9">
    <location>
        <begin position="262"/>
        <end position="285"/>
    </location>
</feature>
<dbReference type="InterPro" id="IPR001851">
    <property type="entry name" value="ABC_transp_permease"/>
</dbReference>
<gene>
    <name evidence="10" type="ORF">G3576_22415</name>
</gene>
<protein>
    <submittedName>
        <fullName evidence="10">ABC transporter permease</fullName>
    </submittedName>
</protein>
<feature type="transmembrane region" description="Helical" evidence="9">
    <location>
        <begin position="319"/>
        <end position="339"/>
    </location>
</feature>
<evidence type="ECO:0000256" key="2">
    <source>
        <dbReference type="ARBA" id="ARBA00022448"/>
    </source>
</evidence>
<keyword evidence="11" id="KW-1185">Reference proteome</keyword>
<keyword evidence="3" id="KW-1003">Cell membrane</keyword>
<evidence type="ECO:0000256" key="8">
    <source>
        <dbReference type="ARBA" id="ARBA00037998"/>
    </source>
</evidence>
<reference evidence="10 11" key="1">
    <citation type="submission" date="2020-03" db="EMBL/GenBank/DDBJ databases">
        <title>Roseomonas stagni sp. nov., isolated from pond water in Japan.</title>
        <authorList>
            <person name="Furuhata K."/>
            <person name="Miyamoto H."/>
            <person name="Goto K."/>
        </authorList>
    </citation>
    <scope>NUCLEOTIDE SEQUENCE [LARGE SCALE GENOMIC DNA]</scope>
    <source>
        <strain evidence="10 11">PeD5</strain>
    </source>
</reference>
<feature type="transmembrane region" description="Helical" evidence="9">
    <location>
        <begin position="189"/>
        <end position="214"/>
    </location>
</feature>
<evidence type="ECO:0000256" key="1">
    <source>
        <dbReference type="ARBA" id="ARBA00004651"/>
    </source>
</evidence>
<dbReference type="InterPro" id="IPR043428">
    <property type="entry name" value="LivM-like"/>
</dbReference>
<evidence type="ECO:0000256" key="5">
    <source>
        <dbReference type="ARBA" id="ARBA00022970"/>
    </source>
</evidence>
<dbReference type="GO" id="GO:0006865">
    <property type="term" value="P:amino acid transport"/>
    <property type="evidence" value="ECO:0007669"/>
    <property type="project" value="UniProtKB-KW"/>
</dbReference>
<feature type="transmembrane region" description="Helical" evidence="9">
    <location>
        <begin position="395"/>
        <end position="415"/>
    </location>
</feature>
<feature type="transmembrane region" description="Helical" evidence="9">
    <location>
        <begin position="464"/>
        <end position="484"/>
    </location>
</feature>
<dbReference type="RefSeq" id="WP_164696706.1">
    <property type="nucleotide sequence ID" value="NZ_JAAIKB010000011.1"/>
</dbReference>
<feature type="transmembrane region" description="Helical" evidence="9">
    <location>
        <begin position="422"/>
        <end position="441"/>
    </location>
</feature>
<dbReference type="Proteomes" id="UP000475385">
    <property type="component" value="Unassembled WGS sequence"/>
</dbReference>
<dbReference type="GO" id="GO:0005886">
    <property type="term" value="C:plasma membrane"/>
    <property type="evidence" value="ECO:0007669"/>
    <property type="project" value="UniProtKB-SubCell"/>
</dbReference>
<keyword evidence="6 9" id="KW-1133">Transmembrane helix</keyword>
<feature type="transmembrane region" description="Helical" evidence="9">
    <location>
        <begin position="104"/>
        <end position="123"/>
    </location>
</feature>
<dbReference type="InterPro" id="IPR052157">
    <property type="entry name" value="BCAA_transport_permease"/>
</dbReference>
<dbReference type="PANTHER" id="PTHR11795">
    <property type="entry name" value="BRANCHED-CHAIN AMINO ACID TRANSPORT SYSTEM PERMEASE PROTEIN LIVH"/>
    <property type="match status" value="1"/>
</dbReference>
<keyword evidence="7 9" id="KW-0472">Membrane</keyword>
<dbReference type="GO" id="GO:0015658">
    <property type="term" value="F:branched-chain amino acid transmembrane transporter activity"/>
    <property type="evidence" value="ECO:0007669"/>
    <property type="project" value="InterPro"/>
</dbReference>
<feature type="transmembrane region" description="Helical" evidence="9">
    <location>
        <begin position="43"/>
        <end position="60"/>
    </location>
</feature>
<keyword evidence="4 9" id="KW-0812">Transmembrane</keyword>
<evidence type="ECO:0000313" key="10">
    <source>
        <dbReference type="EMBL" id="NGM22784.1"/>
    </source>
</evidence>
<dbReference type="AlphaFoldDB" id="A0A6M1LT68"/>
<evidence type="ECO:0000313" key="11">
    <source>
        <dbReference type="Proteomes" id="UP000475385"/>
    </source>
</evidence>
<evidence type="ECO:0000256" key="9">
    <source>
        <dbReference type="SAM" id="Phobius"/>
    </source>
</evidence>
<feature type="transmembrane region" description="Helical" evidence="9">
    <location>
        <begin position="234"/>
        <end position="255"/>
    </location>
</feature>
<feature type="transmembrane region" description="Helical" evidence="9">
    <location>
        <begin position="6"/>
        <end position="31"/>
    </location>
</feature>
<comment type="caution">
    <text evidence="10">The sequence shown here is derived from an EMBL/GenBank/DDBJ whole genome shotgun (WGS) entry which is preliminary data.</text>
</comment>
<dbReference type="CDD" id="cd06582">
    <property type="entry name" value="TM_PBP1_LivH_like"/>
    <property type="match status" value="1"/>
</dbReference>
<evidence type="ECO:0000256" key="4">
    <source>
        <dbReference type="ARBA" id="ARBA00022692"/>
    </source>
</evidence>
<feature type="transmembrane region" description="Helical" evidence="9">
    <location>
        <begin position="66"/>
        <end position="92"/>
    </location>
</feature>
<feature type="transmembrane region" description="Helical" evidence="9">
    <location>
        <begin position="514"/>
        <end position="533"/>
    </location>
</feature>
<dbReference type="EMBL" id="JAAIKB010000011">
    <property type="protein sequence ID" value="NGM22784.1"/>
    <property type="molecule type" value="Genomic_DNA"/>
</dbReference>
<organism evidence="10 11">
    <name type="scientific">Falsiroseomonas algicola</name>
    <dbReference type="NCBI Taxonomy" id="2716930"/>
    <lineage>
        <taxon>Bacteria</taxon>
        <taxon>Pseudomonadati</taxon>
        <taxon>Pseudomonadota</taxon>
        <taxon>Alphaproteobacteria</taxon>
        <taxon>Acetobacterales</taxon>
        <taxon>Roseomonadaceae</taxon>
        <taxon>Falsiroseomonas</taxon>
    </lineage>
</organism>
<evidence type="ECO:0000256" key="6">
    <source>
        <dbReference type="ARBA" id="ARBA00022989"/>
    </source>
</evidence>
<dbReference type="CDD" id="cd06581">
    <property type="entry name" value="TM_PBP1_LivM_like"/>
    <property type="match status" value="1"/>
</dbReference>